<organism evidence="3 4">
    <name type="scientific">Steccherinum ochraceum</name>
    <dbReference type="NCBI Taxonomy" id="92696"/>
    <lineage>
        <taxon>Eukaryota</taxon>
        <taxon>Fungi</taxon>
        <taxon>Dikarya</taxon>
        <taxon>Basidiomycota</taxon>
        <taxon>Agaricomycotina</taxon>
        <taxon>Agaricomycetes</taxon>
        <taxon>Polyporales</taxon>
        <taxon>Steccherinaceae</taxon>
        <taxon>Steccherinum</taxon>
    </lineage>
</organism>
<name>A0A4R0RQQ8_9APHY</name>
<reference evidence="3 4" key="1">
    <citation type="submission" date="2018-11" db="EMBL/GenBank/DDBJ databases">
        <title>Genome assembly of Steccherinum ochraceum LE-BIN_3174, the white-rot fungus of the Steccherinaceae family (The Residual Polyporoid clade, Polyporales, Basidiomycota).</title>
        <authorList>
            <person name="Fedorova T.V."/>
            <person name="Glazunova O.A."/>
            <person name="Landesman E.O."/>
            <person name="Moiseenko K.V."/>
            <person name="Psurtseva N.V."/>
            <person name="Savinova O.S."/>
            <person name="Shakhova N.V."/>
            <person name="Tyazhelova T.V."/>
            <person name="Vasina D.V."/>
        </authorList>
    </citation>
    <scope>NUCLEOTIDE SEQUENCE [LARGE SCALE GENOMIC DNA]</scope>
    <source>
        <strain evidence="3 4">LE-BIN_3174</strain>
    </source>
</reference>
<feature type="domain" description="DUF6699" evidence="2">
    <location>
        <begin position="416"/>
        <end position="564"/>
    </location>
</feature>
<feature type="compositionally biased region" description="Polar residues" evidence="1">
    <location>
        <begin position="436"/>
        <end position="446"/>
    </location>
</feature>
<feature type="compositionally biased region" description="Low complexity" evidence="1">
    <location>
        <begin position="364"/>
        <end position="393"/>
    </location>
</feature>
<dbReference type="Proteomes" id="UP000292702">
    <property type="component" value="Unassembled WGS sequence"/>
</dbReference>
<feature type="region of interest" description="Disordered" evidence="1">
    <location>
        <begin position="159"/>
        <end position="393"/>
    </location>
</feature>
<feature type="compositionally biased region" description="Low complexity" evidence="1">
    <location>
        <begin position="254"/>
        <end position="266"/>
    </location>
</feature>
<dbReference type="AlphaFoldDB" id="A0A4R0RQQ8"/>
<evidence type="ECO:0000313" key="4">
    <source>
        <dbReference type="Proteomes" id="UP000292702"/>
    </source>
</evidence>
<proteinExistence type="predicted"/>
<feature type="compositionally biased region" description="Polar residues" evidence="1">
    <location>
        <begin position="160"/>
        <end position="183"/>
    </location>
</feature>
<evidence type="ECO:0000256" key="1">
    <source>
        <dbReference type="SAM" id="MobiDB-lite"/>
    </source>
</evidence>
<dbReference type="InterPro" id="IPR046522">
    <property type="entry name" value="DUF6699"/>
</dbReference>
<dbReference type="OrthoDB" id="3242468at2759"/>
<comment type="caution">
    <text evidence="3">The sequence shown here is derived from an EMBL/GenBank/DDBJ whole genome shotgun (WGS) entry which is preliminary data.</text>
</comment>
<evidence type="ECO:0000313" key="3">
    <source>
        <dbReference type="EMBL" id="TCD69533.1"/>
    </source>
</evidence>
<evidence type="ECO:0000259" key="2">
    <source>
        <dbReference type="Pfam" id="PF20415"/>
    </source>
</evidence>
<feature type="compositionally biased region" description="Basic and acidic residues" evidence="1">
    <location>
        <begin position="339"/>
        <end position="349"/>
    </location>
</feature>
<accession>A0A4R0RQQ8</accession>
<feature type="region of interest" description="Disordered" evidence="1">
    <location>
        <begin position="436"/>
        <end position="455"/>
    </location>
</feature>
<feature type="compositionally biased region" description="Low complexity" evidence="1">
    <location>
        <begin position="294"/>
        <end position="305"/>
    </location>
</feature>
<keyword evidence="4" id="KW-1185">Reference proteome</keyword>
<dbReference type="Pfam" id="PF20415">
    <property type="entry name" value="DUF6699"/>
    <property type="match status" value="1"/>
</dbReference>
<sequence>MAGSWGPPEARASTYAKVTGAVRLGALAPEWRTRLLHAARTNVLEAKEVVSCQIASVGVASITIPLPQQHQKRPVLIALSIPDWILATRPPPKSPQSLAEFTDGKGLFDLKLSASFSCLEHCMLVTIVSGAHSRRSPELWVASVSSFMPLMPSVFRNFFGGSSSQRQQPTSGTPSSKSHNRSGSLPPHIYAPPPSQAGSTSGLPRSAPPNMQRSYSYSTSTPHSNPSPLRYATGTDPRLDTRTAYGYGRRAPTSSQSSHGHGSVGSRTPGEPRPSVLRRTSHSPRRDAVHHPHFAPSASSNAPSTPHHPHHRTPPSSRSNSSSSLFGMGAVPMSASSDAGHHHYSKESIGRNGRPPLRANHTWHPGSSAGSASSLGSSYGHSPSRPAAYAQAQPRPQVLHMHPLLAYTRLHRAPMTYDVMFTPSARTVLDRTTHSAIPSHTLSQPATEPPTPSSSRLVLRSHKFPWPVTVGPSGPRFTIGPSKSRGSGANAITNLDVLYAVHTTLLTPVTPEEWESLGHGSRAQQKVTKAYEKRCTRMGGGWEGGVKRIDWLGSKTRLIGVEVEKSAGKPGTGKLVFGKA</sequence>
<feature type="compositionally biased region" description="Polar residues" evidence="1">
    <location>
        <begin position="196"/>
        <end position="227"/>
    </location>
</feature>
<dbReference type="EMBL" id="RWJN01000039">
    <property type="protein sequence ID" value="TCD69533.1"/>
    <property type="molecule type" value="Genomic_DNA"/>
</dbReference>
<protein>
    <recommendedName>
        <fullName evidence="2">DUF6699 domain-containing protein</fullName>
    </recommendedName>
</protein>
<gene>
    <name evidence="3" type="ORF">EIP91_007156</name>
</gene>
<feature type="compositionally biased region" description="Low complexity" evidence="1">
    <location>
        <begin position="314"/>
        <end position="324"/>
    </location>
</feature>